<dbReference type="HOGENOM" id="CLU_037629_0_1_11"/>
<dbReference type="PANTHER" id="PTHR11579:SF0">
    <property type="entry name" value="PROTEIN-L-ISOASPARTATE(D-ASPARTATE) O-METHYLTRANSFERASE"/>
    <property type="match status" value="1"/>
</dbReference>
<evidence type="ECO:0000256" key="1">
    <source>
        <dbReference type="ARBA" id="ARBA00004496"/>
    </source>
</evidence>
<dbReference type="OrthoDB" id="5143400at2"/>
<keyword evidence="6 12" id="KW-0489">Methyltransferase</keyword>
<protein>
    <recommendedName>
        <fullName evidence="4">Protein-L-isoaspartate O-methyltransferase</fullName>
        <ecNumber evidence="3">2.1.1.77</ecNumber>
    </recommendedName>
    <alternativeName>
        <fullName evidence="11">L-isoaspartyl protein carboxyl methyltransferase</fullName>
    </alternativeName>
    <alternativeName>
        <fullName evidence="9">Protein L-isoaspartyl methyltransferase</fullName>
    </alternativeName>
    <alternativeName>
        <fullName evidence="10">Protein-beta-aspartate methyltransferase</fullName>
    </alternativeName>
</protein>
<accession>G8X2M6</accession>
<evidence type="ECO:0000313" key="12">
    <source>
        <dbReference type="EMBL" id="AEW95617.1"/>
    </source>
</evidence>
<organism evidence="12 13">
    <name type="scientific">Streptantibioticus cattleyicolor (strain ATCC 35852 / DSM 46488 / JCM 4925 / NBRC 14057 / NRRL 8057)</name>
    <name type="common">Streptomyces cattleya</name>
    <dbReference type="NCBI Taxonomy" id="1003195"/>
    <lineage>
        <taxon>Bacteria</taxon>
        <taxon>Bacillati</taxon>
        <taxon>Actinomycetota</taxon>
        <taxon>Actinomycetes</taxon>
        <taxon>Kitasatosporales</taxon>
        <taxon>Streptomycetaceae</taxon>
        <taxon>Streptantibioticus</taxon>
    </lineage>
</organism>
<dbReference type="GO" id="GO:0004719">
    <property type="term" value="F:protein-L-isoaspartate (D-aspartate) O-methyltransferase activity"/>
    <property type="evidence" value="ECO:0007669"/>
    <property type="project" value="UniProtKB-EC"/>
</dbReference>
<dbReference type="EC" id="2.1.1.77" evidence="3"/>
<reference evidence="13" key="1">
    <citation type="submission" date="2011-12" db="EMBL/GenBank/DDBJ databases">
        <title>Complete genome sequence of Streptomyces cattleya strain DSM 46488.</title>
        <authorList>
            <person name="Ou H.-Y."/>
            <person name="Li P."/>
            <person name="Zhao C."/>
            <person name="O'Hagan D."/>
            <person name="Deng Z."/>
        </authorList>
    </citation>
    <scope>NUCLEOTIDE SEQUENCE [LARGE SCALE GENOMIC DNA]</scope>
    <source>
        <strain evidence="13">ATCC 35852 / DSM 46488 / JCM 4925 / NBRC 14057 / NRRL 8057</strain>
    </source>
</reference>
<sequence length="381" mass="41813">MTLEEGRRRLAEAMADRGAWPARSPWIRQAVDALPRHRFAPDRLWEWDGHAYVPVDRGVDEERWACLVYGSVDDAAVTQVTDGLPSSSLSCQGVVVDMLDALRLEPGHRVLELGAGAGWNAALMAWRAGRGRVTSVEADPELAASARARLDAADAGVAVVVGDGNAGRPESVPYDRVIATYAVETVPWAWVEQTRPGGRIVFPWGPLGHLALTVADDGRSAEGRVRGLAQFMPARGSRTGRGWSEVRGDTAAEAERLVERDLRPLRDDPHLRFALRVELPEVRVTTSVDDDGVNAWLHDGRCSWAALSAMGGGRVVVYQGGPRRLADEAERVWDWWRAAGSPELYEWGMTVERGRQRVWCRDPVTGPRRVASPRHAPLPPG</sequence>
<dbReference type="PANTHER" id="PTHR11579">
    <property type="entry name" value="PROTEIN-L-ISOASPARTATE O-METHYLTRANSFERASE"/>
    <property type="match status" value="1"/>
</dbReference>
<dbReference type="Gene3D" id="3.40.50.150">
    <property type="entry name" value="Vaccinia Virus protein VP39"/>
    <property type="match status" value="1"/>
</dbReference>
<evidence type="ECO:0000313" key="13">
    <source>
        <dbReference type="Proteomes" id="UP000007842"/>
    </source>
</evidence>
<dbReference type="AlphaFoldDB" id="F8JUJ4"/>
<evidence type="ECO:0000256" key="2">
    <source>
        <dbReference type="ARBA" id="ARBA00005369"/>
    </source>
</evidence>
<dbReference type="eggNOG" id="COG2518">
    <property type="taxonomic scope" value="Bacteria"/>
</dbReference>
<dbReference type="CDD" id="cd02440">
    <property type="entry name" value="AdoMet_MTases"/>
    <property type="match status" value="1"/>
</dbReference>
<gene>
    <name evidence="12" type="ordered locus">SCATT_32460</name>
</gene>
<dbReference type="GO" id="GO:0005737">
    <property type="term" value="C:cytoplasm"/>
    <property type="evidence" value="ECO:0007669"/>
    <property type="project" value="UniProtKB-SubCell"/>
</dbReference>
<evidence type="ECO:0000256" key="8">
    <source>
        <dbReference type="ARBA" id="ARBA00022691"/>
    </source>
</evidence>
<evidence type="ECO:0000256" key="3">
    <source>
        <dbReference type="ARBA" id="ARBA00011890"/>
    </source>
</evidence>
<comment type="subcellular location">
    <subcellularLocation>
        <location evidence="1">Cytoplasm</location>
    </subcellularLocation>
</comment>
<keyword evidence="8" id="KW-0949">S-adenosyl-L-methionine</keyword>
<keyword evidence="13" id="KW-1185">Reference proteome</keyword>
<evidence type="ECO:0000256" key="11">
    <source>
        <dbReference type="ARBA" id="ARBA00031350"/>
    </source>
</evidence>
<dbReference type="Pfam" id="PF01135">
    <property type="entry name" value="PCMT"/>
    <property type="match status" value="1"/>
</dbReference>
<accession>F8JUJ4</accession>
<evidence type="ECO:0000256" key="7">
    <source>
        <dbReference type="ARBA" id="ARBA00022679"/>
    </source>
</evidence>
<keyword evidence="7 12" id="KW-0808">Transferase</keyword>
<proteinExistence type="inferred from homology"/>
<evidence type="ECO:0000256" key="4">
    <source>
        <dbReference type="ARBA" id="ARBA00013346"/>
    </source>
</evidence>
<dbReference type="GO" id="GO:0032259">
    <property type="term" value="P:methylation"/>
    <property type="evidence" value="ECO:0007669"/>
    <property type="project" value="UniProtKB-KW"/>
</dbReference>
<dbReference type="PATRIC" id="fig|1003195.11.peg.4727"/>
<evidence type="ECO:0000256" key="6">
    <source>
        <dbReference type="ARBA" id="ARBA00022603"/>
    </source>
</evidence>
<dbReference type="InterPro" id="IPR000682">
    <property type="entry name" value="PCMT"/>
</dbReference>
<name>F8JUJ4_STREN</name>
<keyword evidence="5" id="KW-0963">Cytoplasm</keyword>
<dbReference type="InterPro" id="IPR029063">
    <property type="entry name" value="SAM-dependent_MTases_sf"/>
</dbReference>
<dbReference type="RefSeq" id="WP_014143981.1">
    <property type="nucleotide sequence ID" value="NC_016111.1"/>
</dbReference>
<evidence type="ECO:0000256" key="9">
    <source>
        <dbReference type="ARBA" id="ARBA00030757"/>
    </source>
</evidence>
<dbReference type="STRING" id="1003195.SCATT_32460"/>
<dbReference type="Proteomes" id="UP000007842">
    <property type="component" value="Chromosome"/>
</dbReference>
<evidence type="ECO:0000256" key="10">
    <source>
        <dbReference type="ARBA" id="ARBA00031323"/>
    </source>
</evidence>
<evidence type="ECO:0000256" key="5">
    <source>
        <dbReference type="ARBA" id="ARBA00022490"/>
    </source>
</evidence>
<dbReference type="SUPFAM" id="SSF53335">
    <property type="entry name" value="S-adenosyl-L-methionine-dependent methyltransferases"/>
    <property type="match status" value="1"/>
</dbReference>
<dbReference type="KEGG" id="scy:SCATT_32460"/>
<dbReference type="EMBL" id="CP003219">
    <property type="protein sequence ID" value="AEW95617.1"/>
    <property type="molecule type" value="Genomic_DNA"/>
</dbReference>
<comment type="similarity">
    <text evidence="2">Belongs to the methyltransferase superfamily. L-isoaspartyl/D-aspartyl protein methyltransferase family.</text>
</comment>
<dbReference type="KEGG" id="sct:SCAT_3249"/>